<organism evidence="2 3">
    <name type="scientific">Allomeiothermus silvanus (strain ATCC 700542 / DSM 9946 / NBRC 106475 / NCIMB 13440 / VI-R2)</name>
    <name type="common">Thermus silvanus</name>
    <dbReference type="NCBI Taxonomy" id="526227"/>
    <lineage>
        <taxon>Bacteria</taxon>
        <taxon>Thermotogati</taxon>
        <taxon>Deinococcota</taxon>
        <taxon>Deinococci</taxon>
        <taxon>Thermales</taxon>
        <taxon>Thermaceae</taxon>
        <taxon>Allomeiothermus</taxon>
    </lineage>
</organism>
<reference evidence="2 3" key="1">
    <citation type="journal article" date="2010" name="Stand. Genomic Sci.">
        <title>Complete genome sequence of Meiothermus silvanus type strain (VI-R2).</title>
        <authorList>
            <person name="Sikorski J."/>
            <person name="Tindall B.J."/>
            <person name="Lowry S."/>
            <person name="Lucas S."/>
            <person name="Nolan M."/>
            <person name="Copeland A."/>
            <person name="Glavina Del Rio T."/>
            <person name="Tice H."/>
            <person name="Cheng J.F."/>
            <person name="Han C."/>
            <person name="Pitluck S."/>
            <person name="Liolios K."/>
            <person name="Ivanova N."/>
            <person name="Mavromatis K."/>
            <person name="Mikhailova N."/>
            <person name="Pati A."/>
            <person name="Goodwin L."/>
            <person name="Chen A."/>
            <person name="Palaniappan K."/>
            <person name="Land M."/>
            <person name="Hauser L."/>
            <person name="Chang Y.J."/>
            <person name="Jeffries C.D."/>
            <person name="Rohde M."/>
            <person name="Goker M."/>
            <person name="Woyke T."/>
            <person name="Bristow J."/>
            <person name="Eisen J.A."/>
            <person name="Markowitz V."/>
            <person name="Hugenholtz P."/>
            <person name="Kyrpides N.C."/>
            <person name="Klenk H.P."/>
            <person name="Lapidus A."/>
        </authorList>
    </citation>
    <scope>NUCLEOTIDE SEQUENCE [LARGE SCALE GENOMIC DNA]</scope>
    <source>
        <strain evidence="3">ATCC 700542 / DSM 9946 / VI-R2</strain>
    </source>
</reference>
<dbReference type="Proteomes" id="UP000001916">
    <property type="component" value="Chromosome"/>
</dbReference>
<accession>D7BBK4</accession>
<proteinExistence type="predicted"/>
<dbReference type="AlphaFoldDB" id="D7BBK4"/>
<dbReference type="KEGG" id="msv:Mesil_2617"/>
<feature type="chain" id="PRO_5003093162" evidence="1">
    <location>
        <begin position="18"/>
        <end position="277"/>
    </location>
</feature>
<protein>
    <submittedName>
        <fullName evidence="2">Uncharacterized protein</fullName>
    </submittedName>
</protein>
<dbReference type="RefSeq" id="WP_013159006.1">
    <property type="nucleotide sequence ID" value="NC_014212.1"/>
</dbReference>
<evidence type="ECO:0000313" key="2">
    <source>
        <dbReference type="EMBL" id="ADH64466.1"/>
    </source>
</evidence>
<dbReference type="STRING" id="526227.Mesil_2617"/>
<dbReference type="eggNOG" id="ENOG502ZS6N">
    <property type="taxonomic scope" value="Bacteria"/>
</dbReference>
<sequence>MRLRYFWFGILACAAFAQSQQLGDSQPVGKEGPAIAKAICAVQGILVAGQTCTVAADRLGTSLLFGEGQRQREYVLEHFISGSFTQKGARQALVGMCQASGNICSGEIVLLERAGSGWRAVRAYTNAPFDFYLGACFRFPGSDGRDRLVCRSDGYLDSQGLQYLFNLTAAEFSSKLTTTRLLSYGTASTCSDKPQRVVRFASLARKDLNGDRRADLELTLNESPQAKVVCNPATPAKYETGQTTSVRLAFIFDGQTFKPTVQTAAKLKTLPAPTVSR</sequence>
<keyword evidence="3" id="KW-1185">Reference proteome</keyword>
<gene>
    <name evidence="2" type="ordered locus">Mesil_2617</name>
</gene>
<keyword evidence="1" id="KW-0732">Signal</keyword>
<dbReference type="HOGENOM" id="CLU_1004024_0_0_0"/>
<evidence type="ECO:0000313" key="3">
    <source>
        <dbReference type="Proteomes" id="UP000001916"/>
    </source>
</evidence>
<dbReference type="EMBL" id="CP002042">
    <property type="protein sequence ID" value="ADH64466.1"/>
    <property type="molecule type" value="Genomic_DNA"/>
</dbReference>
<name>D7BBK4_ALLS1</name>
<dbReference type="OrthoDB" id="9880081at2"/>
<feature type="signal peptide" evidence="1">
    <location>
        <begin position="1"/>
        <end position="17"/>
    </location>
</feature>
<evidence type="ECO:0000256" key="1">
    <source>
        <dbReference type="SAM" id="SignalP"/>
    </source>
</evidence>